<feature type="region of interest" description="Disordered" evidence="1">
    <location>
        <begin position="261"/>
        <end position="284"/>
    </location>
</feature>
<gene>
    <name evidence="2" type="ORF">KVG85_00955</name>
</gene>
<accession>A0ABS6REN9</accession>
<evidence type="ECO:0000313" key="2">
    <source>
        <dbReference type="EMBL" id="MBV4544670.1"/>
    </source>
</evidence>
<organism evidence="2 3">
    <name type="scientific">Pseudomonas triticicola</name>
    <dbReference type="NCBI Taxonomy" id="2842345"/>
    <lineage>
        <taxon>Bacteria</taxon>
        <taxon>Pseudomonadati</taxon>
        <taxon>Pseudomonadota</taxon>
        <taxon>Gammaproteobacteria</taxon>
        <taxon>Pseudomonadales</taxon>
        <taxon>Pseudomonadaceae</taxon>
        <taxon>Pseudomonas</taxon>
    </lineage>
</organism>
<comment type="caution">
    <text evidence="2">The sequence shown here is derived from an EMBL/GenBank/DDBJ whole genome shotgun (WGS) entry which is preliminary data.</text>
</comment>
<proteinExistence type="predicted"/>
<name>A0ABS6REN9_9PSED</name>
<feature type="compositionally biased region" description="Acidic residues" evidence="1">
    <location>
        <begin position="274"/>
        <end position="284"/>
    </location>
</feature>
<reference evidence="2" key="1">
    <citation type="submission" date="2021-06" db="EMBL/GenBank/DDBJ databases">
        <title>Updating the genus Pseudomonas: Description of 43 new species and partition of the Pseudomonas putida group.</title>
        <authorList>
            <person name="Girard L."/>
            <person name="Lood C."/>
            <person name="Vandamme P."/>
            <person name="Rokni-Zadeh H."/>
            <person name="Van Noort V."/>
            <person name="Hofte M."/>
            <person name="Lavigne R."/>
            <person name="De Mot R."/>
        </authorList>
    </citation>
    <scope>NUCLEOTIDE SEQUENCE</scope>
    <source>
        <strain evidence="2">SWRI88</strain>
    </source>
</reference>
<evidence type="ECO:0000313" key="3">
    <source>
        <dbReference type="Proteomes" id="UP001048763"/>
    </source>
</evidence>
<dbReference type="EMBL" id="JAHSTX010000001">
    <property type="protein sequence ID" value="MBV4544670.1"/>
    <property type="molecule type" value="Genomic_DNA"/>
</dbReference>
<evidence type="ECO:0000256" key="1">
    <source>
        <dbReference type="SAM" id="MobiDB-lite"/>
    </source>
</evidence>
<keyword evidence="3" id="KW-1185">Reference proteome</keyword>
<dbReference type="RefSeq" id="WP_217862759.1">
    <property type="nucleotide sequence ID" value="NZ_JAHSTX010000001.1"/>
</dbReference>
<protein>
    <submittedName>
        <fullName evidence="2">Uncharacterized protein</fullName>
    </submittedName>
</protein>
<dbReference type="Proteomes" id="UP001048763">
    <property type="component" value="Unassembled WGS sequence"/>
</dbReference>
<sequence length="284" mass="30588">MNLQRSVGAMQKVGSATVFLHDFKKYHSENLPGTAWALWPNVGPLQRLQDAMLDQYSKASAKMEAIRENADLTREAKTRRSAAAFDDYVMAVKDGIPTIRETAQNLYTYASQKILPFLALSPNDAVGASLDAECRAYTSDLPNNERMNLLMQMRQGKESRIAAAVLRGPARISGYTDEQAVKLGGAGIAIAYPDAVTTLGLLAIGVRETLMNARALAVGLITDGVGIDSKAAEVQKWGDFGEGYANLAEWLTPIPLELPGKGPTAEMLKNSPNADDEEAAEDAA</sequence>